<dbReference type="Gene3D" id="1.10.8.10">
    <property type="entry name" value="DNA helicase RuvA subunit, C-terminal domain"/>
    <property type="match status" value="1"/>
</dbReference>
<evidence type="ECO:0000313" key="12">
    <source>
        <dbReference type="EMBL" id="PIK36735.1"/>
    </source>
</evidence>
<proteinExistence type="predicted"/>
<gene>
    <name evidence="12" type="ORF">BSL78_26439</name>
</gene>
<evidence type="ECO:0000256" key="8">
    <source>
        <dbReference type="ARBA" id="ARBA00022842"/>
    </source>
</evidence>
<accession>A0A2G8JLZ7</accession>
<dbReference type="PANTHER" id="PTHR15822:SF4">
    <property type="entry name" value="TYROSYL-DNA PHOSPHODIESTERASE 2"/>
    <property type="match status" value="1"/>
</dbReference>
<keyword evidence="13" id="KW-1185">Reference proteome</keyword>
<evidence type="ECO:0000256" key="7">
    <source>
        <dbReference type="ARBA" id="ARBA00022801"/>
    </source>
</evidence>
<evidence type="ECO:0000256" key="4">
    <source>
        <dbReference type="ARBA" id="ARBA00022722"/>
    </source>
</evidence>
<dbReference type="InterPro" id="IPR005135">
    <property type="entry name" value="Endo/exonuclease/phosphatase"/>
</dbReference>
<sequence>MAEPNIVAEFSTISGTDEELAKYYLTENGNDLERALNMFFANQSCQDDVIILEDEDSPERRVQSEPVAAEESDEDVICLDDTMETEAASSSSAGPPVSDTRSAVDRHLKIISWNIEGLEKEMLKERTVAVINTLKRESPDVVFLQEVIPLSLNMLQEQFCGTYHVFPGGKFAYFTAILLKKDTLHLETVLVEPFPNSQMLRNLIIAKAKCQGISLQLMTSHIESMANQSEERKSQLRSIFAA</sequence>
<name>A0A2G8JLZ7_STIJA</name>
<evidence type="ECO:0000259" key="11">
    <source>
        <dbReference type="Pfam" id="PF03372"/>
    </source>
</evidence>
<dbReference type="SUPFAM" id="SSF56219">
    <property type="entry name" value="DNase I-like"/>
    <property type="match status" value="1"/>
</dbReference>
<organism evidence="12 13">
    <name type="scientific">Stichopus japonicus</name>
    <name type="common">Sea cucumber</name>
    <dbReference type="NCBI Taxonomy" id="307972"/>
    <lineage>
        <taxon>Eukaryota</taxon>
        <taxon>Metazoa</taxon>
        <taxon>Echinodermata</taxon>
        <taxon>Eleutherozoa</taxon>
        <taxon>Echinozoa</taxon>
        <taxon>Holothuroidea</taxon>
        <taxon>Aspidochirotacea</taxon>
        <taxon>Aspidochirotida</taxon>
        <taxon>Stichopodidae</taxon>
        <taxon>Apostichopus</taxon>
    </lineage>
</organism>
<keyword evidence="10" id="KW-0539">Nucleus</keyword>
<dbReference type="Pfam" id="PF14555">
    <property type="entry name" value="UBA_4"/>
    <property type="match status" value="1"/>
</dbReference>
<reference evidence="12 13" key="1">
    <citation type="journal article" date="2017" name="PLoS Biol.">
        <title>The sea cucumber genome provides insights into morphological evolution and visceral regeneration.</title>
        <authorList>
            <person name="Zhang X."/>
            <person name="Sun L."/>
            <person name="Yuan J."/>
            <person name="Sun Y."/>
            <person name="Gao Y."/>
            <person name="Zhang L."/>
            <person name="Li S."/>
            <person name="Dai H."/>
            <person name="Hamel J.F."/>
            <person name="Liu C."/>
            <person name="Yu Y."/>
            <person name="Liu S."/>
            <person name="Lin W."/>
            <person name="Guo K."/>
            <person name="Jin S."/>
            <person name="Xu P."/>
            <person name="Storey K.B."/>
            <person name="Huan P."/>
            <person name="Zhang T."/>
            <person name="Zhou Y."/>
            <person name="Zhang J."/>
            <person name="Lin C."/>
            <person name="Li X."/>
            <person name="Xing L."/>
            <person name="Huo D."/>
            <person name="Sun M."/>
            <person name="Wang L."/>
            <person name="Mercier A."/>
            <person name="Li F."/>
            <person name="Yang H."/>
            <person name="Xiang J."/>
        </authorList>
    </citation>
    <scope>NUCLEOTIDE SEQUENCE [LARGE SCALE GENOMIC DNA]</scope>
    <source>
        <strain evidence="12">Shaxun</strain>
        <tissue evidence="12">Muscle</tissue>
    </source>
</reference>
<dbReference type="Pfam" id="PF03372">
    <property type="entry name" value="Exo_endo_phos"/>
    <property type="match status" value="1"/>
</dbReference>
<dbReference type="GO" id="GO:0046872">
    <property type="term" value="F:metal ion binding"/>
    <property type="evidence" value="ECO:0007669"/>
    <property type="project" value="UniProtKB-KW"/>
</dbReference>
<comment type="caution">
    <text evidence="12">The sequence shown here is derived from an EMBL/GenBank/DDBJ whole genome shotgun (WGS) entry which is preliminary data.</text>
</comment>
<dbReference type="InterPro" id="IPR036691">
    <property type="entry name" value="Endo/exonu/phosph_ase_sf"/>
</dbReference>
<dbReference type="Proteomes" id="UP000230750">
    <property type="component" value="Unassembled WGS sequence"/>
</dbReference>
<dbReference type="GO" id="GO:0005737">
    <property type="term" value="C:cytoplasm"/>
    <property type="evidence" value="ECO:0007669"/>
    <property type="project" value="TreeGrafter"/>
</dbReference>
<dbReference type="GO" id="GO:0006302">
    <property type="term" value="P:double-strand break repair"/>
    <property type="evidence" value="ECO:0007669"/>
    <property type="project" value="TreeGrafter"/>
</dbReference>
<evidence type="ECO:0000256" key="1">
    <source>
        <dbReference type="ARBA" id="ARBA00001936"/>
    </source>
</evidence>
<evidence type="ECO:0000256" key="2">
    <source>
        <dbReference type="ARBA" id="ARBA00001946"/>
    </source>
</evidence>
<dbReference type="GO" id="GO:0004518">
    <property type="term" value="F:nuclease activity"/>
    <property type="evidence" value="ECO:0007669"/>
    <property type="project" value="UniProtKB-KW"/>
</dbReference>
<dbReference type="InterPro" id="IPR051547">
    <property type="entry name" value="TDP2-like"/>
</dbReference>
<evidence type="ECO:0000256" key="10">
    <source>
        <dbReference type="ARBA" id="ARBA00023242"/>
    </source>
</evidence>
<comment type="cofactor">
    <cofactor evidence="1">
        <name>Mn(2+)</name>
        <dbReference type="ChEBI" id="CHEBI:29035"/>
    </cofactor>
</comment>
<keyword evidence="7" id="KW-0378">Hydrolase</keyword>
<keyword evidence="5" id="KW-0479">Metal-binding</keyword>
<evidence type="ECO:0000256" key="5">
    <source>
        <dbReference type="ARBA" id="ARBA00022723"/>
    </source>
</evidence>
<dbReference type="STRING" id="307972.A0A2G8JLZ7"/>
<dbReference type="PANTHER" id="PTHR15822">
    <property type="entry name" value="TRAF AND TNF RECEPTOR-ASSOCIATED PROTEIN"/>
    <property type="match status" value="1"/>
</dbReference>
<dbReference type="SUPFAM" id="SSF46934">
    <property type="entry name" value="UBA-like"/>
    <property type="match status" value="1"/>
</dbReference>
<evidence type="ECO:0000256" key="6">
    <source>
        <dbReference type="ARBA" id="ARBA00022763"/>
    </source>
</evidence>
<keyword evidence="9" id="KW-0234">DNA repair</keyword>
<keyword evidence="12" id="KW-0675">Receptor</keyword>
<dbReference type="GO" id="GO:0016605">
    <property type="term" value="C:PML body"/>
    <property type="evidence" value="ECO:0007669"/>
    <property type="project" value="UniProtKB-SubCell"/>
</dbReference>
<dbReference type="GO" id="GO:0003697">
    <property type="term" value="F:single-stranded DNA binding"/>
    <property type="evidence" value="ECO:0007669"/>
    <property type="project" value="TreeGrafter"/>
</dbReference>
<keyword evidence="4" id="KW-0540">Nuclease</keyword>
<feature type="domain" description="Endonuclease/exonuclease/phosphatase" evidence="11">
    <location>
        <begin position="111"/>
        <end position="205"/>
    </location>
</feature>
<dbReference type="GO" id="GO:0070260">
    <property type="term" value="F:5'-tyrosyl-DNA phosphodiesterase activity"/>
    <property type="evidence" value="ECO:0007669"/>
    <property type="project" value="TreeGrafter"/>
</dbReference>
<protein>
    <submittedName>
        <fullName evidence="12">TRAF and TNF receptor-associated protein</fullName>
    </submittedName>
</protein>
<dbReference type="Gene3D" id="3.60.10.10">
    <property type="entry name" value="Endonuclease/exonuclease/phosphatase"/>
    <property type="match status" value="1"/>
</dbReference>
<dbReference type="OrthoDB" id="9975959at2759"/>
<keyword evidence="8" id="KW-0460">Magnesium</keyword>
<dbReference type="CDD" id="cd14348">
    <property type="entry name" value="UBA_p47"/>
    <property type="match status" value="1"/>
</dbReference>
<evidence type="ECO:0000256" key="9">
    <source>
        <dbReference type="ARBA" id="ARBA00023204"/>
    </source>
</evidence>
<evidence type="ECO:0000313" key="13">
    <source>
        <dbReference type="Proteomes" id="UP000230750"/>
    </source>
</evidence>
<comment type="subcellular location">
    <subcellularLocation>
        <location evidence="3">Nucleus</location>
        <location evidence="3">PML body</location>
    </subcellularLocation>
</comment>
<comment type="cofactor">
    <cofactor evidence="2">
        <name>Mg(2+)</name>
        <dbReference type="ChEBI" id="CHEBI:18420"/>
    </cofactor>
</comment>
<evidence type="ECO:0000256" key="3">
    <source>
        <dbReference type="ARBA" id="ARBA00004322"/>
    </source>
</evidence>
<dbReference type="AlphaFoldDB" id="A0A2G8JLZ7"/>
<keyword evidence="6" id="KW-0227">DNA damage</keyword>
<dbReference type="InterPro" id="IPR009060">
    <property type="entry name" value="UBA-like_sf"/>
</dbReference>
<dbReference type="EMBL" id="MRZV01001627">
    <property type="protein sequence ID" value="PIK36735.1"/>
    <property type="molecule type" value="Genomic_DNA"/>
</dbReference>